<dbReference type="OrthoDB" id="9782395at2"/>
<organism evidence="3 4">
    <name type="scientific">Okeania hirsuta</name>
    <dbReference type="NCBI Taxonomy" id="1458930"/>
    <lineage>
        <taxon>Bacteria</taxon>
        <taxon>Bacillati</taxon>
        <taxon>Cyanobacteriota</taxon>
        <taxon>Cyanophyceae</taxon>
        <taxon>Oscillatoriophycideae</taxon>
        <taxon>Oscillatoriales</taxon>
        <taxon>Microcoleaceae</taxon>
        <taxon>Okeania</taxon>
    </lineage>
</organism>
<keyword evidence="4" id="KW-1185">Reference proteome</keyword>
<feature type="domain" description="DUF218" evidence="2">
    <location>
        <begin position="46"/>
        <end position="158"/>
    </location>
</feature>
<accession>A0A3N6RCR3</accession>
<keyword evidence="1" id="KW-1133">Transmembrane helix</keyword>
<feature type="transmembrane region" description="Helical" evidence="1">
    <location>
        <begin position="20"/>
        <end position="38"/>
    </location>
</feature>
<keyword evidence="1" id="KW-0812">Transmembrane</keyword>
<dbReference type="RefSeq" id="WP_124146525.1">
    <property type="nucleotide sequence ID" value="NZ_CAWOKI010000165.1"/>
</dbReference>
<dbReference type="InterPro" id="IPR003848">
    <property type="entry name" value="DUF218"/>
</dbReference>
<name>A0A3N6RCR3_9CYAN</name>
<dbReference type="EMBL" id="RCBY01000118">
    <property type="protein sequence ID" value="RQH36365.1"/>
    <property type="molecule type" value="Genomic_DNA"/>
</dbReference>
<gene>
    <name evidence="3" type="ORF">D5R40_19310</name>
</gene>
<sequence>MVLRVISSKKLYKELKISRIFWFLLGLILTFWISYQQFAGSLETPQALFVLGGAIEREVFAAEFARQHPQLDIWVSSGTNPEYADWLFSRSGISQTRLHLDYDAVDTVTNFTTMVDKLKSHGITSVYLVTSDDHMLRAQVIGEIVLGSRGINFKPMPVPSGRSPEPIEKVIRDGIRAILWVTTGYTGAGLVAPLSS</sequence>
<dbReference type="Proteomes" id="UP000269154">
    <property type="component" value="Unassembled WGS sequence"/>
</dbReference>
<dbReference type="AlphaFoldDB" id="A0A3N6RCR3"/>
<reference evidence="3 4" key="1">
    <citation type="journal article" date="2018" name="ACS Chem. Biol.">
        <title>Ketoreductase domain dysfunction expands chemodiversity: malyngamide biosynthesis in the cyanobacterium Okeania hirsuta.</title>
        <authorList>
            <person name="Moss N.A."/>
            <person name="Leao T."/>
            <person name="Rankin M."/>
            <person name="McCullough T.M."/>
            <person name="Qu P."/>
            <person name="Korobeynikov A."/>
            <person name="Smith J.L."/>
            <person name="Gerwick L."/>
            <person name="Gerwick W.H."/>
        </authorList>
    </citation>
    <scope>NUCLEOTIDE SEQUENCE [LARGE SCALE GENOMIC DNA]</scope>
    <source>
        <strain evidence="3 4">PAB10Feb10-1</strain>
    </source>
</reference>
<keyword evidence="1" id="KW-0472">Membrane</keyword>
<protein>
    <submittedName>
        <fullName evidence="3">YdcF family protein</fullName>
    </submittedName>
</protein>
<proteinExistence type="predicted"/>
<evidence type="ECO:0000256" key="1">
    <source>
        <dbReference type="SAM" id="Phobius"/>
    </source>
</evidence>
<dbReference type="CDD" id="cd06259">
    <property type="entry name" value="YdcF-like"/>
    <property type="match status" value="1"/>
</dbReference>
<evidence type="ECO:0000259" key="2">
    <source>
        <dbReference type="Pfam" id="PF02698"/>
    </source>
</evidence>
<evidence type="ECO:0000313" key="4">
    <source>
        <dbReference type="Proteomes" id="UP000269154"/>
    </source>
</evidence>
<dbReference type="Pfam" id="PF02698">
    <property type="entry name" value="DUF218"/>
    <property type="match status" value="1"/>
</dbReference>
<evidence type="ECO:0000313" key="3">
    <source>
        <dbReference type="EMBL" id="RQH36365.1"/>
    </source>
</evidence>
<comment type="caution">
    <text evidence="3">The sequence shown here is derived from an EMBL/GenBank/DDBJ whole genome shotgun (WGS) entry which is preliminary data.</text>
</comment>